<comment type="caution">
    <text evidence="13">The sequence shown here is derived from an EMBL/GenBank/DDBJ whole genome shotgun (WGS) entry which is preliminary data.</text>
</comment>
<feature type="transmembrane region" description="Helical" evidence="11">
    <location>
        <begin position="292"/>
        <end position="314"/>
    </location>
</feature>
<keyword evidence="3" id="KW-0813">Transport</keyword>
<dbReference type="Proteomes" id="UP001174909">
    <property type="component" value="Unassembled WGS sequence"/>
</dbReference>
<dbReference type="EMBL" id="CASHTH010003906">
    <property type="protein sequence ID" value="CAI8051168.1"/>
    <property type="molecule type" value="Genomic_DNA"/>
</dbReference>
<feature type="transmembrane region" description="Helical" evidence="11">
    <location>
        <begin position="194"/>
        <end position="215"/>
    </location>
</feature>
<gene>
    <name evidence="13" type="ORF">GBAR_LOCUS28031</name>
</gene>
<evidence type="ECO:0000259" key="12">
    <source>
        <dbReference type="Pfam" id="PF00999"/>
    </source>
</evidence>
<dbReference type="InterPro" id="IPR006153">
    <property type="entry name" value="Cation/H_exchanger_TM"/>
</dbReference>
<keyword evidence="5 11" id="KW-0812">Transmembrane</keyword>
<evidence type="ECO:0000256" key="8">
    <source>
        <dbReference type="ARBA" id="ARBA00023065"/>
    </source>
</evidence>
<dbReference type="Gene3D" id="6.10.140.1330">
    <property type="match status" value="1"/>
</dbReference>
<dbReference type="PANTHER" id="PTHR10110:SF187">
    <property type="entry name" value="SODIUM_HYDROGEN EXCHANGER"/>
    <property type="match status" value="1"/>
</dbReference>
<keyword evidence="8" id="KW-0406">Ion transport</keyword>
<dbReference type="PRINTS" id="PR01088">
    <property type="entry name" value="NAHEXCHNGR6"/>
</dbReference>
<evidence type="ECO:0000256" key="7">
    <source>
        <dbReference type="ARBA" id="ARBA00023053"/>
    </source>
</evidence>
<dbReference type="GO" id="GO:0055037">
    <property type="term" value="C:recycling endosome"/>
    <property type="evidence" value="ECO:0007669"/>
    <property type="project" value="TreeGrafter"/>
</dbReference>
<dbReference type="GO" id="GO:0015385">
    <property type="term" value="F:sodium:proton antiporter activity"/>
    <property type="evidence" value="ECO:0007669"/>
    <property type="project" value="InterPro"/>
</dbReference>
<feature type="domain" description="Cation/H+ exchanger transmembrane" evidence="12">
    <location>
        <begin position="27"/>
        <end position="314"/>
    </location>
</feature>
<evidence type="ECO:0000256" key="4">
    <source>
        <dbReference type="ARBA" id="ARBA00022475"/>
    </source>
</evidence>
<dbReference type="PANTHER" id="PTHR10110">
    <property type="entry name" value="SODIUM/HYDROGEN EXCHANGER"/>
    <property type="match status" value="1"/>
</dbReference>
<keyword evidence="14" id="KW-1185">Reference proteome</keyword>
<evidence type="ECO:0000256" key="5">
    <source>
        <dbReference type="ARBA" id="ARBA00022692"/>
    </source>
</evidence>
<dbReference type="InterPro" id="IPR018422">
    <property type="entry name" value="Cation/H_exchanger_CPA1"/>
</dbReference>
<evidence type="ECO:0000313" key="14">
    <source>
        <dbReference type="Proteomes" id="UP001174909"/>
    </source>
</evidence>
<dbReference type="GO" id="GO:0005886">
    <property type="term" value="C:plasma membrane"/>
    <property type="evidence" value="ECO:0007669"/>
    <property type="project" value="UniProtKB-SubCell"/>
</dbReference>
<dbReference type="InterPro" id="IPR002090">
    <property type="entry name" value="NHE-6/7/9"/>
</dbReference>
<evidence type="ECO:0000256" key="6">
    <source>
        <dbReference type="ARBA" id="ARBA00022989"/>
    </source>
</evidence>
<comment type="subcellular location">
    <subcellularLocation>
        <location evidence="1">Cell membrane</location>
        <topology evidence="1">Multi-pass membrane protein</topology>
    </subcellularLocation>
</comment>
<protein>
    <submittedName>
        <fullName evidence="13">Sodium/hydrogen exchanger 9</fullName>
    </submittedName>
</protein>
<feature type="transmembrane region" description="Helical" evidence="11">
    <location>
        <begin position="227"/>
        <end position="249"/>
    </location>
</feature>
<keyword evidence="6 11" id="KW-1133">Transmembrane helix</keyword>
<feature type="transmembrane region" description="Helical" evidence="11">
    <location>
        <begin position="261"/>
        <end position="280"/>
    </location>
</feature>
<dbReference type="Pfam" id="PF00999">
    <property type="entry name" value="Na_H_Exchanger"/>
    <property type="match status" value="1"/>
</dbReference>
<keyword evidence="7" id="KW-0915">Sodium</keyword>
<accession>A0AA35TP07</accession>
<keyword evidence="4" id="KW-1003">Cell membrane</keyword>
<evidence type="ECO:0000256" key="11">
    <source>
        <dbReference type="SAM" id="Phobius"/>
    </source>
</evidence>
<name>A0AA35TP07_GEOBA</name>
<evidence type="ECO:0000256" key="3">
    <source>
        <dbReference type="ARBA" id="ARBA00022448"/>
    </source>
</evidence>
<evidence type="ECO:0000313" key="13">
    <source>
        <dbReference type="EMBL" id="CAI8051168.1"/>
    </source>
</evidence>
<dbReference type="GO" id="GO:0015386">
    <property type="term" value="F:potassium:proton antiporter activity"/>
    <property type="evidence" value="ECO:0007669"/>
    <property type="project" value="TreeGrafter"/>
</dbReference>
<feature type="transmembrane region" description="Helical" evidence="11">
    <location>
        <begin position="150"/>
        <end position="173"/>
    </location>
</feature>
<reference evidence="13" key="1">
    <citation type="submission" date="2023-03" db="EMBL/GenBank/DDBJ databases">
        <authorList>
            <person name="Steffen K."/>
            <person name="Cardenas P."/>
        </authorList>
    </citation>
    <scope>NUCLEOTIDE SEQUENCE</scope>
</reference>
<evidence type="ECO:0000256" key="2">
    <source>
        <dbReference type="ARBA" id="ARBA00007367"/>
    </source>
</evidence>
<evidence type="ECO:0000256" key="1">
    <source>
        <dbReference type="ARBA" id="ARBA00004651"/>
    </source>
</evidence>
<proteinExistence type="inferred from homology"/>
<feature type="transmembrane region" description="Helical" evidence="11">
    <location>
        <begin position="108"/>
        <end position="130"/>
    </location>
</feature>
<evidence type="ECO:0000256" key="9">
    <source>
        <dbReference type="ARBA" id="ARBA00023136"/>
    </source>
</evidence>
<dbReference type="GO" id="GO:0051453">
    <property type="term" value="P:regulation of intracellular pH"/>
    <property type="evidence" value="ECO:0007669"/>
    <property type="project" value="TreeGrafter"/>
</dbReference>
<keyword evidence="10" id="KW-0739">Sodium transport</keyword>
<keyword evidence="9 11" id="KW-0472">Membrane</keyword>
<organism evidence="13 14">
    <name type="scientific">Geodia barretti</name>
    <name type="common">Barrett's horny sponge</name>
    <dbReference type="NCBI Taxonomy" id="519541"/>
    <lineage>
        <taxon>Eukaryota</taxon>
        <taxon>Metazoa</taxon>
        <taxon>Porifera</taxon>
        <taxon>Demospongiae</taxon>
        <taxon>Heteroscleromorpha</taxon>
        <taxon>Tetractinellida</taxon>
        <taxon>Astrophorina</taxon>
        <taxon>Geodiidae</taxon>
        <taxon>Geodia</taxon>
    </lineage>
</organism>
<sequence length="353" mass="39412">MATLRLGLEVEGSNFAKLTGQPIPGQFKQTIIPSLLFGSLISATDPVTVLAIFHDLHVDHDLYSLVFGESVMNDAVAIVMFRSIDEYSPDEGGGSFEAVALLKSIGNFIGIFIGSFILGTLMGLLTALLMKFSNLRAYPLLETSMFFIMSYSTFLFAEFAGLTGIVAVLFCGIMQSYYTFINLSEESRRRTKDLFELINFLAENFVFSYMGLSLFTYKNHQWVPGFIIFSFVAIFAGRVINIYILSFLLNLGRATKIKFRFQHMLVFAGLRGAIAFALAIRNTQSQARQLIFTTTLVIVMGTVLVCGGFTTLMLQFLRIKVKVKDDGGGLQVDVRKISVYRKLSREIPFAFFL</sequence>
<dbReference type="AlphaFoldDB" id="A0AA35TP07"/>
<dbReference type="GO" id="GO:0098719">
    <property type="term" value="P:sodium ion import across plasma membrane"/>
    <property type="evidence" value="ECO:0007669"/>
    <property type="project" value="TreeGrafter"/>
</dbReference>
<comment type="similarity">
    <text evidence="2">Belongs to the monovalent cation:proton antiporter 1 (CPA1) transporter (TC 2.A.36) family.</text>
</comment>
<evidence type="ECO:0000256" key="10">
    <source>
        <dbReference type="ARBA" id="ARBA00023201"/>
    </source>
</evidence>